<name>A0A1S1QVN1_9ACTN</name>
<dbReference type="PANTHER" id="PTHR38011:SF7">
    <property type="entry name" value="2,5-DIAMINO-6-RIBOSYLAMINO-4(3H)-PYRIMIDINONE 5'-PHOSPHATE REDUCTASE"/>
    <property type="match status" value="1"/>
</dbReference>
<accession>A0A1S1QVN1</accession>
<dbReference type="InterPro" id="IPR002734">
    <property type="entry name" value="RibDG_C"/>
</dbReference>
<comment type="pathway">
    <text evidence="1">Cofactor biosynthesis; riboflavin biosynthesis.</text>
</comment>
<protein>
    <recommendedName>
        <fullName evidence="5">Bacterial bifunctional deaminase-reductase C-terminal domain-containing protein</fullName>
    </recommendedName>
</protein>
<dbReference type="InterPro" id="IPR050765">
    <property type="entry name" value="Riboflavin_Biosynth_HTPR"/>
</dbReference>
<sequence length="270" mass="28408">MRILLSGGAPVPLDGAAPQDGPEAARAADKPDDADHDVDVDLDLAYALPEPTPGVPHVRSNFVASADGAIELDGRSADLGGPADLRVFRTLRWLSDVVLVGAGTARTEDYGPVLVPAERRERRAAAGLAPVPPVAVVSGRLELDPDARLFTAAVRPLLLTCDAAPPQRRRALEPVAEIVVCGDKTVEPRAALDALAERGLLRVLTEGGPRLHAQFAQAGLLDELCLTLAPLLAGPGRLGLMQGPTWPAPVGLRLGQVLEEDGALFLRYLR</sequence>
<reference evidence="7" key="1">
    <citation type="submission" date="2016-07" db="EMBL/GenBank/DDBJ databases">
        <title>Frankia sp. NRRL B-16219 Genome sequencing.</title>
        <authorList>
            <person name="Ghodhbane-Gtari F."/>
            <person name="Swanson E."/>
            <person name="Gueddou A."/>
            <person name="Louati M."/>
            <person name="Nouioui I."/>
            <person name="Hezbri K."/>
            <person name="Abebe-Akele F."/>
            <person name="Simpson S."/>
            <person name="Morris K."/>
            <person name="Thomas K."/>
            <person name="Gtari M."/>
            <person name="Tisa L.S."/>
        </authorList>
    </citation>
    <scope>NUCLEOTIDE SEQUENCE [LARGE SCALE GENOMIC DNA]</scope>
    <source>
        <strain evidence="7">NRRL B-16219</strain>
    </source>
</reference>
<keyword evidence="3" id="KW-0560">Oxidoreductase</keyword>
<dbReference type="AlphaFoldDB" id="A0A1S1QVN1"/>
<dbReference type="RefSeq" id="WP_071061678.1">
    <property type="nucleotide sequence ID" value="NZ_MAXA01000113.1"/>
</dbReference>
<dbReference type="GO" id="GO:0008703">
    <property type="term" value="F:5-amino-6-(5-phosphoribosylamino)uracil reductase activity"/>
    <property type="evidence" value="ECO:0007669"/>
    <property type="project" value="InterPro"/>
</dbReference>
<keyword evidence="7" id="KW-1185">Reference proteome</keyword>
<dbReference type="Proteomes" id="UP000179769">
    <property type="component" value="Unassembled WGS sequence"/>
</dbReference>
<keyword evidence="2" id="KW-0521">NADP</keyword>
<evidence type="ECO:0000313" key="6">
    <source>
        <dbReference type="EMBL" id="OHV37325.1"/>
    </source>
</evidence>
<organism evidence="6 7">
    <name type="scientific">Parafrankia soli</name>
    <dbReference type="NCBI Taxonomy" id="2599596"/>
    <lineage>
        <taxon>Bacteria</taxon>
        <taxon>Bacillati</taxon>
        <taxon>Actinomycetota</taxon>
        <taxon>Actinomycetes</taxon>
        <taxon>Frankiales</taxon>
        <taxon>Frankiaceae</taxon>
        <taxon>Parafrankia</taxon>
    </lineage>
</organism>
<evidence type="ECO:0000259" key="5">
    <source>
        <dbReference type="Pfam" id="PF01872"/>
    </source>
</evidence>
<evidence type="ECO:0000256" key="1">
    <source>
        <dbReference type="ARBA" id="ARBA00005104"/>
    </source>
</evidence>
<evidence type="ECO:0000256" key="3">
    <source>
        <dbReference type="ARBA" id="ARBA00023002"/>
    </source>
</evidence>
<proteinExistence type="predicted"/>
<dbReference type="InterPro" id="IPR024072">
    <property type="entry name" value="DHFR-like_dom_sf"/>
</dbReference>
<dbReference type="OrthoDB" id="5243299at2"/>
<feature type="region of interest" description="Disordered" evidence="4">
    <location>
        <begin position="1"/>
        <end position="36"/>
    </location>
</feature>
<evidence type="ECO:0000256" key="2">
    <source>
        <dbReference type="ARBA" id="ARBA00022857"/>
    </source>
</evidence>
<dbReference type="NCBIfam" id="NF010663">
    <property type="entry name" value="PRK14059.1-1"/>
    <property type="match status" value="1"/>
</dbReference>
<evidence type="ECO:0000256" key="4">
    <source>
        <dbReference type="SAM" id="MobiDB-lite"/>
    </source>
</evidence>
<evidence type="ECO:0000313" key="7">
    <source>
        <dbReference type="Proteomes" id="UP000179769"/>
    </source>
</evidence>
<dbReference type="SUPFAM" id="SSF53597">
    <property type="entry name" value="Dihydrofolate reductase-like"/>
    <property type="match status" value="1"/>
</dbReference>
<dbReference type="PANTHER" id="PTHR38011">
    <property type="entry name" value="DIHYDROFOLATE REDUCTASE FAMILY PROTEIN (AFU_ORTHOLOGUE AFUA_8G06820)"/>
    <property type="match status" value="1"/>
</dbReference>
<gene>
    <name evidence="6" type="ORF">BBK14_02875</name>
</gene>
<dbReference type="EMBL" id="MAXA01000113">
    <property type="protein sequence ID" value="OHV37325.1"/>
    <property type="molecule type" value="Genomic_DNA"/>
</dbReference>
<dbReference type="Pfam" id="PF01872">
    <property type="entry name" value="RibD_C"/>
    <property type="match status" value="1"/>
</dbReference>
<dbReference type="Gene3D" id="3.40.430.10">
    <property type="entry name" value="Dihydrofolate Reductase, subunit A"/>
    <property type="match status" value="1"/>
</dbReference>
<comment type="caution">
    <text evidence="6">The sequence shown here is derived from an EMBL/GenBank/DDBJ whole genome shotgun (WGS) entry which is preliminary data.</text>
</comment>
<feature type="compositionally biased region" description="Basic and acidic residues" evidence="4">
    <location>
        <begin position="26"/>
        <end position="36"/>
    </location>
</feature>
<dbReference type="GO" id="GO:0009231">
    <property type="term" value="P:riboflavin biosynthetic process"/>
    <property type="evidence" value="ECO:0007669"/>
    <property type="project" value="InterPro"/>
</dbReference>
<feature type="domain" description="Bacterial bifunctional deaminase-reductase C-terminal" evidence="5">
    <location>
        <begin position="56"/>
        <end position="245"/>
    </location>
</feature>